<keyword evidence="1" id="KW-0812">Transmembrane</keyword>
<organism evidence="2 3">
    <name type="scientific">Dyadobacter flavalbus</name>
    <dbReference type="NCBI Taxonomy" id="2579942"/>
    <lineage>
        <taxon>Bacteria</taxon>
        <taxon>Pseudomonadati</taxon>
        <taxon>Bacteroidota</taxon>
        <taxon>Cytophagia</taxon>
        <taxon>Cytophagales</taxon>
        <taxon>Spirosomataceae</taxon>
        <taxon>Dyadobacter</taxon>
    </lineage>
</organism>
<evidence type="ECO:0000256" key="1">
    <source>
        <dbReference type="SAM" id="Phobius"/>
    </source>
</evidence>
<dbReference type="Pfam" id="PF11376">
    <property type="entry name" value="DUF3179"/>
    <property type="match status" value="1"/>
</dbReference>
<dbReference type="Proteomes" id="UP000323994">
    <property type="component" value="Unassembled WGS sequence"/>
</dbReference>
<gene>
    <name evidence="2" type="ORF">FEM33_21645</name>
</gene>
<proteinExistence type="predicted"/>
<dbReference type="RefSeq" id="WP_139014062.1">
    <property type="nucleotide sequence ID" value="NZ_VBSN01000066.1"/>
</dbReference>
<name>A0A5M8QRD1_9BACT</name>
<keyword evidence="3" id="KW-1185">Reference proteome</keyword>
<dbReference type="EMBL" id="VBSN01000066">
    <property type="protein sequence ID" value="KAA6436742.1"/>
    <property type="molecule type" value="Genomic_DNA"/>
</dbReference>
<feature type="transmembrane region" description="Helical" evidence="1">
    <location>
        <begin position="46"/>
        <end position="64"/>
    </location>
</feature>
<keyword evidence="1" id="KW-0472">Membrane</keyword>
<keyword evidence="1" id="KW-1133">Transmembrane helix</keyword>
<dbReference type="InterPro" id="IPR021516">
    <property type="entry name" value="DUF3179"/>
</dbReference>
<dbReference type="OrthoDB" id="9806357at2"/>
<evidence type="ECO:0000313" key="3">
    <source>
        <dbReference type="Proteomes" id="UP000323994"/>
    </source>
</evidence>
<sequence length="390" mass="44195">MKAIFYLGVTGIILYEIAKVYFIMPMPGSQQMNSVDLAYFLHNWRWAFRGLFWIMIVAGAFSVFSGKTKWVSLVLILVVTAITYAANYQMAADTMFYQPREVVLHNASMNKVADGRLVIGIAENGDAKAYPIQYIGYHHQVQDVIGGKSVIVTYCTVCRTGRVFEPVVNGKKETFRLVGMDHFNAMFEDATTGSWWRQANGEAIAGPLKGQLLPELASTQTTLAQWIKMHPDSKIMQPDPLYQAKYDSMSRYESGKSKSELTRTDTLSWKEKSWVVGIKAGEKSKAFDWNRLQKERIVNDQVGAVPVALVIAADNRSFFAFDRGNVANTLKIRNDTLFTDHASYDLLGKRISGSGKDLKRINAYQEFWHSWRTFHPDTEQYGIQTSSHFQ</sequence>
<accession>A0A5M8QRD1</accession>
<protein>
    <submittedName>
        <fullName evidence="2">DUF3179 domain-containing protein</fullName>
    </submittedName>
</protein>
<feature type="transmembrane region" description="Helical" evidence="1">
    <location>
        <begin position="70"/>
        <end position="88"/>
    </location>
</feature>
<dbReference type="AlphaFoldDB" id="A0A5M8QRD1"/>
<reference evidence="2 3" key="1">
    <citation type="submission" date="2019-05" db="EMBL/GenBank/DDBJ databases">
        <authorList>
            <person name="Qu J.-H."/>
        </authorList>
    </citation>
    <scope>NUCLEOTIDE SEQUENCE [LARGE SCALE GENOMIC DNA]</scope>
    <source>
        <strain evidence="2 3">NS28</strain>
    </source>
</reference>
<comment type="caution">
    <text evidence="2">The sequence shown here is derived from an EMBL/GenBank/DDBJ whole genome shotgun (WGS) entry which is preliminary data.</text>
</comment>
<feature type="transmembrane region" description="Helical" evidence="1">
    <location>
        <begin position="6"/>
        <end position="25"/>
    </location>
</feature>
<evidence type="ECO:0000313" key="2">
    <source>
        <dbReference type="EMBL" id="KAA6436742.1"/>
    </source>
</evidence>